<sequence length="91" mass="10418">MTIERDSKGHRRQAIQDKGDEMGGKTKVSKHGMEKRPFNPIEGFFHVELKGPPASFISFPRVDRMSYLISNKTVVKNETIREESTLIGRDK</sequence>
<proteinExistence type="predicted"/>
<accession>A0A803QH11</accession>
<dbReference type="Proteomes" id="UP000596661">
    <property type="component" value="Chromosome 9"/>
</dbReference>
<dbReference type="AlphaFoldDB" id="A0A803QH11"/>
<evidence type="ECO:0000313" key="3">
    <source>
        <dbReference type="Proteomes" id="UP000596661"/>
    </source>
</evidence>
<dbReference type="Gramene" id="evm.model.09.680">
    <property type="protein sequence ID" value="cds.evm.model.09.680"/>
    <property type="gene ID" value="evm.TU.09.680"/>
</dbReference>
<evidence type="ECO:0000256" key="1">
    <source>
        <dbReference type="SAM" id="MobiDB-lite"/>
    </source>
</evidence>
<reference evidence="2" key="1">
    <citation type="submission" date="2018-11" db="EMBL/GenBank/DDBJ databases">
        <authorList>
            <person name="Grassa J C."/>
        </authorList>
    </citation>
    <scope>NUCLEOTIDE SEQUENCE [LARGE SCALE GENOMIC DNA]</scope>
</reference>
<name>A0A803QH11_CANSA</name>
<feature type="compositionally biased region" description="Basic and acidic residues" evidence="1">
    <location>
        <begin position="14"/>
        <end position="24"/>
    </location>
</feature>
<dbReference type="EMBL" id="UZAU01000730">
    <property type="status" value="NOT_ANNOTATED_CDS"/>
    <property type="molecule type" value="Genomic_DNA"/>
</dbReference>
<keyword evidence="3" id="KW-1185">Reference proteome</keyword>
<protein>
    <submittedName>
        <fullName evidence="2">Uncharacterized protein</fullName>
    </submittedName>
</protein>
<feature type="region of interest" description="Disordered" evidence="1">
    <location>
        <begin position="1"/>
        <end position="35"/>
    </location>
</feature>
<evidence type="ECO:0000313" key="2">
    <source>
        <dbReference type="EnsemblPlants" id="cds.evm.model.09.680"/>
    </source>
</evidence>
<organism evidence="2 3">
    <name type="scientific">Cannabis sativa</name>
    <name type="common">Hemp</name>
    <name type="synonym">Marijuana</name>
    <dbReference type="NCBI Taxonomy" id="3483"/>
    <lineage>
        <taxon>Eukaryota</taxon>
        <taxon>Viridiplantae</taxon>
        <taxon>Streptophyta</taxon>
        <taxon>Embryophyta</taxon>
        <taxon>Tracheophyta</taxon>
        <taxon>Spermatophyta</taxon>
        <taxon>Magnoliopsida</taxon>
        <taxon>eudicotyledons</taxon>
        <taxon>Gunneridae</taxon>
        <taxon>Pentapetalae</taxon>
        <taxon>rosids</taxon>
        <taxon>fabids</taxon>
        <taxon>Rosales</taxon>
        <taxon>Cannabaceae</taxon>
        <taxon>Cannabis</taxon>
    </lineage>
</organism>
<dbReference type="EnsemblPlants" id="evm.model.09.680">
    <property type="protein sequence ID" value="cds.evm.model.09.680"/>
    <property type="gene ID" value="evm.TU.09.680"/>
</dbReference>
<reference evidence="2" key="2">
    <citation type="submission" date="2021-03" db="UniProtKB">
        <authorList>
            <consortium name="EnsemblPlants"/>
        </authorList>
    </citation>
    <scope>IDENTIFICATION</scope>
</reference>